<feature type="compositionally biased region" description="Basic residues" evidence="1">
    <location>
        <begin position="42"/>
        <end position="52"/>
    </location>
</feature>
<reference evidence="2 3" key="1">
    <citation type="submission" date="2019-01" db="EMBL/GenBank/DDBJ databases">
        <title>Draft genome sequences of three monokaryotic isolates of the white-rot basidiomycete fungus Dichomitus squalens.</title>
        <authorList>
            <consortium name="DOE Joint Genome Institute"/>
            <person name="Lopez S.C."/>
            <person name="Andreopoulos B."/>
            <person name="Pangilinan J."/>
            <person name="Lipzen A."/>
            <person name="Riley R."/>
            <person name="Ahrendt S."/>
            <person name="Ng V."/>
            <person name="Barry K."/>
            <person name="Daum C."/>
            <person name="Grigoriev I.V."/>
            <person name="Hilden K.S."/>
            <person name="Makela M.R."/>
            <person name="de Vries R.P."/>
        </authorList>
    </citation>
    <scope>NUCLEOTIDE SEQUENCE [LARGE SCALE GENOMIC DNA]</scope>
    <source>
        <strain evidence="2 3">CBS 464.89</strain>
    </source>
</reference>
<organism evidence="2 3">
    <name type="scientific">Dichomitus squalens</name>
    <dbReference type="NCBI Taxonomy" id="114155"/>
    <lineage>
        <taxon>Eukaryota</taxon>
        <taxon>Fungi</taxon>
        <taxon>Dikarya</taxon>
        <taxon>Basidiomycota</taxon>
        <taxon>Agaricomycotina</taxon>
        <taxon>Agaricomycetes</taxon>
        <taxon>Polyporales</taxon>
        <taxon>Polyporaceae</taxon>
        <taxon>Dichomitus</taxon>
    </lineage>
</organism>
<accession>A0A4Q9PBR6</accession>
<evidence type="ECO:0000256" key="1">
    <source>
        <dbReference type="SAM" id="MobiDB-lite"/>
    </source>
</evidence>
<dbReference type="EMBL" id="ML145264">
    <property type="protein sequence ID" value="TBU52159.1"/>
    <property type="molecule type" value="Genomic_DNA"/>
</dbReference>
<evidence type="ECO:0000313" key="2">
    <source>
        <dbReference type="EMBL" id="TBU52159.1"/>
    </source>
</evidence>
<protein>
    <submittedName>
        <fullName evidence="2">Uncharacterized protein</fullName>
    </submittedName>
</protein>
<feature type="region of interest" description="Disordered" evidence="1">
    <location>
        <begin position="42"/>
        <end position="76"/>
    </location>
</feature>
<evidence type="ECO:0000313" key="3">
    <source>
        <dbReference type="Proteomes" id="UP000292082"/>
    </source>
</evidence>
<dbReference type="Proteomes" id="UP000292082">
    <property type="component" value="Unassembled WGS sequence"/>
</dbReference>
<sequence length="144" mass="16146">MRGACTNQAANAEGYSTRSFSAKVHGIRVSTIVMTYIAPHRRHPTRKACKRPPPRDGAMAMRNEKRRASASTSRHPRHRVCFTMHAAPMGAPIPHRNHASFAMCDYCLPDLNAIRERGGRRLLSPEPRLMSANAGWIITILSWM</sequence>
<name>A0A4Q9PBR6_9APHY</name>
<dbReference type="AlphaFoldDB" id="A0A4Q9PBR6"/>
<gene>
    <name evidence="2" type="ORF">BD310DRAFT_940939</name>
</gene>
<keyword evidence="3" id="KW-1185">Reference proteome</keyword>
<proteinExistence type="predicted"/>